<dbReference type="Proteomes" id="UP001259572">
    <property type="component" value="Unassembled WGS sequence"/>
</dbReference>
<reference evidence="3 4" key="1">
    <citation type="submission" date="2023-05" db="EMBL/GenBank/DDBJ databases">
        <authorList>
            <person name="Guo Y."/>
        </authorList>
    </citation>
    <scope>NUCLEOTIDE SEQUENCE [LARGE SCALE GENOMIC DNA]</scope>
    <source>
        <strain evidence="3 4">GR2756</strain>
    </source>
</reference>
<dbReference type="InterPro" id="IPR002347">
    <property type="entry name" value="SDR_fam"/>
</dbReference>
<gene>
    <name evidence="3" type="ORF">RQX22_16970</name>
</gene>
<name>A0ABU3QB84_9SPHN</name>
<comment type="similarity">
    <text evidence="1">Belongs to the short-chain dehydrogenases/reductases (SDR) family.</text>
</comment>
<dbReference type="PRINTS" id="PR00081">
    <property type="entry name" value="GDHRDH"/>
</dbReference>
<dbReference type="InterPro" id="IPR036291">
    <property type="entry name" value="NAD(P)-bd_dom_sf"/>
</dbReference>
<dbReference type="PANTHER" id="PTHR24320">
    <property type="entry name" value="RETINOL DEHYDROGENASE"/>
    <property type="match status" value="1"/>
</dbReference>
<keyword evidence="4" id="KW-1185">Reference proteome</keyword>
<accession>A0ABU3QB84</accession>
<proteinExistence type="inferred from homology"/>
<evidence type="ECO:0000256" key="2">
    <source>
        <dbReference type="ARBA" id="ARBA00023002"/>
    </source>
</evidence>
<organism evidence="3 4">
    <name type="scientific">Sphingosinicella rhizophila</name>
    <dbReference type="NCBI Taxonomy" id="3050082"/>
    <lineage>
        <taxon>Bacteria</taxon>
        <taxon>Pseudomonadati</taxon>
        <taxon>Pseudomonadota</taxon>
        <taxon>Alphaproteobacteria</taxon>
        <taxon>Sphingomonadales</taxon>
        <taxon>Sphingosinicellaceae</taxon>
        <taxon>Sphingosinicella</taxon>
    </lineage>
</organism>
<protein>
    <submittedName>
        <fullName evidence="3">SDR family NAD(P)-dependent oxidoreductase</fullName>
    </submittedName>
</protein>
<comment type="caution">
    <text evidence="3">The sequence shown here is derived from an EMBL/GenBank/DDBJ whole genome shotgun (WGS) entry which is preliminary data.</text>
</comment>
<dbReference type="SUPFAM" id="SSF51735">
    <property type="entry name" value="NAD(P)-binding Rossmann-fold domains"/>
    <property type="match status" value="1"/>
</dbReference>
<dbReference type="EMBL" id="JAVUPU010000010">
    <property type="protein sequence ID" value="MDT9600656.1"/>
    <property type="molecule type" value="Genomic_DNA"/>
</dbReference>
<dbReference type="Pfam" id="PF00106">
    <property type="entry name" value="adh_short"/>
    <property type="match status" value="1"/>
</dbReference>
<dbReference type="PANTHER" id="PTHR24320:SF274">
    <property type="entry name" value="CHAIN DEHYDROGENASE, PUTATIVE (AFU_ORTHOLOGUE AFUA_4G00440)-RELATED"/>
    <property type="match status" value="1"/>
</dbReference>
<evidence type="ECO:0000313" key="4">
    <source>
        <dbReference type="Proteomes" id="UP001259572"/>
    </source>
</evidence>
<evidence type="ECO:0000256" key="1">
    <source>
        <dbReference type="ARBA" id="ARBA00006484"/>
    </source>
</evidence>
<evidence type="ECO:0000313" key="3">
    <source>
        <dbReference type="EMBL" id="MDT9600656.1"/>
    </source>
</evidence>
<dbReference type="RefSeq" id="WP_315728025.1">
    <property type="nucleotide sequence ID" value="NZ_JAVUPU010000010.1"/>
</dbReference>
<dbReference type="Gene3D" id="3.40.50.720">
    <property type="entry name" value="NAD(P)-binding Rossmann-like Domain"/>
    <property type="match status" value="1"/>
</dbReference>
<keyword evidence="2" id="KW-0560">Oxidoreductase</keyword>
<sequence length="256" mass="27913">MARILITGSADGLGLMAGQLLAGQGHEIVLHARSEFRAAAARKALRTAAKVLIGDVSTIAAMREVADQANAFGRFDAVIHNVGLGYRERERVATEDGLSQLFAVNTLAPYLLTALIDRPDRLVYLSSGMHRSGDPRLDDLQWGMRPWDGSQAYADTKLHDAMIAFAVARRWPDICSNAVEPGWVPTRMGGANAPDDLEEGAITQAWLAAGEDPETQVTGEYFYHQKPAHVNPASRREDLQDRLMDYCAELTGVEIG</sequence>